<keyword evidence="3" id="KW-0150">Chloroplast</keyword>
<dbReference type="EMBL" id="JAUUTY010000002">
    <property type="protein sequence ID" value="KAK1684620.1"/>
    <property type="molecule type" value="Genomic_DNA"/>
</dbReference>
<evidence type="ECO:0000256" key="3">
    <source>
        <dbReference type="ARBA" id="ARBA00022528"/>
    </source>
</evidence>
<dbReference type="Gene3D" id="3.10.129.10">
    <property type="entry name" value="Hotdog Thioesterase"/>
    <property type="match status" value="2"/>
</dbReference>
<dbReference type="PANTHER" id="PTHR31793">
    <property type="entry name" value="4-HYDROXYBENZOYL-COA THIOESTERASE FAMILY MEMBER"/>
    <property type="match status" value="1"/>
</dbReference>
<dbReference type="Pfam" id="PF13279">
    <property type="entry name" value="4HBT_2"/>
    <property type="match status" value="2"/>
</dbReference>
<evidence type="ECO:0000313" key="8">
    <source>
        <dbReference type="EMBL" id="KAK1684620.1"/>
    </source>
</evidence>
<evidence type="ECO:0000256" key="7">
    <source>
        <dbReference type="ARBA" id="ARBA00023098"/>
    </source>
</evidence>
<evidence type="ECO:0000256" key="2">
    <source>
        <dbReference type="ARBA" id="ARBA00005953"/>
    </source>
</evidence>
<sequence length="428" mass="47346">MYHQIWRLVPNAHSPLPPIRAGAARTCWPAARPAALRRQTLGSAAARGICRPLAVSAQSASLDAGLREVKFFEVEMKVRDYELDQYGVVNNAIYGSYCQHGRHELLESAGLSADAVARSGESLALSEMQLKYFAPLRSGDKFVVKVRLASIKGIRMIFEHCIEKLPNRELIVEATATAVCLNKDYRPTRISPEFLSRLQGSSSKGSNAASTVSAMQQIGALVPLANKQFPQHLCQAYNAGGGRSKYGHLVMPHGQAYLHQHQVKVAPRASVRLPAITTVNTNQDSNMRKDKYFEVEMKVNDIELDEFGVVNAAIYISYIRNGLSKLLESGGISADSMTSKGNALAYSEVQLKYIAPLRIGDRFVVKVKPTQIKGVRVIVEHKIETLPDHKLVLEAKGTIVCLDKDYHPTRIFPEVSAKFLQFFTPKDE</sequence>
<dbReference type="GO" id="GO:0006629">
    <property type="term" value="P:lipid metabolic process"/>
    <property type="evidence" value="ECO:0007669"/>
    <property type="project" value="UniProtKB-KW"/>
</dbReference>
<evidence type="ECO:0000256" key="6">
    <source>
        <dbReference type="ARBA" id="ARBA00022946"/>
    </source>
</evidence>
<dbReference type="CDD" id="cd00586">
    <property type="entry name" value="4HBT"/>
    <property type="match status" value="2"/>
</dbReference>
<proteinExistence type="inferred from homology"/>
<keyword evidence="9" id="KW-1185">Reference proteome</keyword>
<accession>A0AAD8TKG3</accession>
<dbReference type="AlphaFoldDB" id="A0AAD8TKG3"/>
<dbReference type="Proteomes" id="UP001231189">
    <property type="component" value="Unassembled WGS sequence"/>
</dbReference>
<reference evidence="8" key="1">
    <citation type="submission" date="2023-07" db="EMBL/GenBank/DDBJ databases">
        <title>A chromosome-level genome assembly of Lolium multiflorum.</title>
        <authorList>
            <person name="Chen Y."/>
            <person name="Copetti D."/>
            <person name="Kolliker R."/>
            <person name="Studer B."/>
        </authorList>
    </citation>
    <scope>NUCLEOTIDE SEQUENCE</scope>
    <source>
        <strain evidence="8">02402/16</strain>
        <tissue evidence="8">Leaf</tissue>
    </source>
</reference>
<dbReference type="InterPro" id="IPR029069">
    <property type="entry name" value="HotDog_dom_sf"/>
</dbReference>
<dbReference type="SUPFAM" id="SSF54637">
    <property type="entry name" value="Thioesterase/thiol ester dehydrase-isomerase"/>
    <property type="match status" value="2"/>
</dbReference>
<keyword evidence="4" id="KW-0934">Plastid</keyword>
<dbReference type="GO" id="GO:0009507">
    <property type="term" value="C:chloroplast"/>
    <property type="evidence" value="ECO:0007669"/>
    <property type="project" value="UniProtKB-SubCell"/>
</dbReference>
<evidence type="ECO:0008006" key="10">
    <source>
        <dbReference type="Google" id="ProtNLM"/>
    </source>
</evidence>
<evidence type="ECO:0000313" key="9">
    <source>
        <dbReference type="Proteomes" id="UP001231189"/>
    </source>
</evidence>
<comment type="caution">
    <text evidence="8">The sequence shown here is derived from an EMBL/GenBank/DDBJ whole genome shotgun (WGS) entry which is preliminary data.</text>
</comment>
<dbReference type="InterPro" id="IPR050563">
    <property type="entry name" value="4-hydroxybenzoyl-CoA_TE"/>
</dbReference>
<gene>
    <name evidence="8" type="ORF">QYE76_045468</name>
</gene>
<comment type="subcellular location">
    <subcellularLocation>
        <location evidence="1">Plastid</location>
        <location evidence="1">Chloroplast</location>
    </subcellularLocation>
</comment>
<dbReference type="PANTHER" id="PTHR31793:SF27">
    <property type="entry name" value="NOVEL THIOESTERASE SUPERFAMILY DOMAIN AND SAPOSIN A-TYPE DOMAIN CONTAINING PROTEIN (0610012H03RIK)"/>
    <property type="match status" value="1"/>
</dbReference>
<dbReference type="FunFam" id="3.10.129.10:FF:000037">
    <property type="entry name" value="acyl-acyl carrier protein thioesterase ATL3, chloroplastic"/>
    <property type="match status" value="1"/>
</dbReference>
<evidence type="ECO:0000256" key="4">
    <source>
        <dbReference type="ARBA" id="ARBA00022640"/>
    </source>
</evidence>
<protein>
    <recommendedName>
        <fullName evidence="10">Thioesterase domain-containing protein</fullName>
    </recommendedName>
</protein>
<keyword evidence="5" id="KW-0378">Hydrolase</keyword>
<keyword evidence="7" id="KW-0443">Lipid metabolism</keyword>
<dbReference type="GO" id="GO:0016297">
    <property type="term" value="F:fatty acyl-[ACP] hydrolase activity"/>
    <property type="evidence" value="ECO:0007669"/>
    <property type="project" value="TreeGrafter"/>
</dbReference>
<comment type="similarity">
    <text evidence="2">Belongs to the 4-hydroxybenzoyl-CoA thioesterase family.</text>
</comment>
<evidence type="ECO:0000256" key="5">
    <source>
        <dbReference type="ARBA" id="ARBA00022801"/>
    </source>
</evidence>
<name>A0AAD8TKG3_LOLMU</name>
<keyword evidence="6" id="KW-0809">Transit peptide</keyword>
<evidence type="ECO:0000256" key="1">
    <source>
        <dbReference type="ARBA" id="ARBA00004229"/>
    </source>
</evidence>
<organism evidence="8 9">
    <name type="scientific">Lolium multiflorum</name>
    <name type="common">Italian ryegrass</name>
    <name type="synonym">Lolium perenne subsp. multiflorum</name>
    <dbReference type="NCBI Taxonomy" id="4521"/>
    <lineage>
        <taxon>Eukaryota</taxon>
        <taxon>Viridiplantae</taxon>
        <taxon>Streptophyta</taxon>
        <taxon>Embryophyta</taxon>
        <taxon>Tracheophyta</taxon>
        <taxon>Spermatophyta</taxon>
        <taxon>Magnoliopsida</taxon>
        <taxon>Liliopsida</taxon>
        <taxon>Poales</taxon>
        <taxon>Poaceae</taxon>
        <taxon>BOP clade</taxon>
        <taxon>Pooideae</taxon>
        <taxon>Poodae</taxon>
        <taxon>Poeae</taxon>
        <taxon>Poeae Chloroplast Group 2 (Poeae type)</taxon>
        <taxon>Loliodinae</taxon>
        <taxon>Loliinae</taxon>
        <taxon>Lolium</taxon>
    </lineage>
</organism>